<sequence>MNHPALPRHPGNLNDSRCNSSSTEAGVLVAITGHGPTPLEGGNLSIGQYLSVPKDSFSNLPTTAASRKRLSLIGPRG</sequence>
<dbReference type="AlphaFoldDB" id="A0A4Y2JQG3"/>
<proteinExistence type="predicted"/>
<dbReference type="EMBL" id="BGPR01003716">
    <property type="protein sequence ID" value="GBM91582.1"/>
    <property type="molecule type" value="Genomic_DNA"/>
</dbReference>
<name>A0A4Y2JQG3_ARAVE</name>
<reference evidence="2 3" key="1">
    <citation type="journal article" date="2019" name="Sci. Rep.">
        <title>Orb-weaving spider Araneus ventricosus genome elucidates the spidroin gene catalogue.</title>
        <authorList>
            <person name="Kono N."/>
            <person name="Nakamura H."/>
            <person name="Ohtoshi R."/>
            <person name="Moran D.A.P."/>
            <person name="Shinohara A."/>
            <person name="Yoshida Y."/>
            <person name="Fujiwara M."/>
            <person name="Mori M."/>
            <person name="Tomita M."/>
            <person name="Arakawa K."/>
        </authorList>
    </citation>
    <scope>NUCLEOTIDE SEQUENCE [LARGE SCALE GENOMIC DNA]</scope>
</reference>
<comment type="caution">
    <text evidence="2">The sequence shown here is derived from an EMBL/GenBank/DDBJ whole genome shotgun (WGS) entry which is preliminary data.</text>
</comment>
<gene>
    <name evidence="2" type="ORF">AVEN_209410_1</name>
</gene>
<evidence type="ECO:0000256" key="1">
    <source>
        <dbReference type="SAM" id="MobiDB-lite"/>
    </source>
</evidence>
<protein>
    <submittedName>
        <fullName evidence="2">Uncharacterized protein</fullName>
    </submittedName>
</protein>
<keyword evidence="3" id="KW-1185">Reference proteome</keyword>
<evidence type="ECO:0000313" key="2">
    <source>
        <dbReference type="EMBL" id="GBM91582.1"/>
    </source>
</evidence>
<organism evidence="2 3">
    <name type="scientific">Araneus ventricosus</name>
    <name type="common">Orbweaver spider</name>
    <name type="synonym">Epeira ventricosa</name>
    <dbReference type="NCBI Taxonomy" id="182803"/>
    <lineage>
        <taxon>Eukaryota</taxon>
        <taxon>Metazoa</taxon>
        <taxon>Ecdysozoa</taxon>
        <taxon>Arthropoda</taxon>
        <taxon>Chelicerata</taxon>
        <taxon>Arachnida</taxon>
        <taxon>Araneae</taxon>
        <taxon>Araneomorphae</taxon>
        <taxon>Entelegynae</taxon>
        <taxon>Araneoidea</taxon>
        <taxon>Araneidae</taxon>
        <taxon>Araneus</taxon>
    </lineage>
</organism>
<dbReference type="Proteomes" id="UP000499080">
    <property type="component" value="Unassembled WGS sequence"/>
</dbReference>
<accession>A0A4Y2JQG3</accession>
<evidence type="ECO:0000313" key="3">
    <source>
        <dbReference type="Proteomes" id="UP000499080"/>
    </source>
</evidence>
<feature type="region of interest" description="Disordered" evidence="1">
    <location>
        <begin position="1"/>
        <end position="21"/>
    </location>
</feature>